<dbReference type="EMBL" id="JACHVA010000101">
    <property type="protein sequence ID" value="MBC2602650.1"/>
    <property type="molecule type" value="Genomic_DNA"/>
</dbReference>
<dbReference type="AlphaFoldDB" id="A0A7X1AZ51"/>
<evidence type="ECO:0000313" key="2">
    <source>
        <dbReference type="Proteomes" id="UP000525652"/>
    </source>
</evidence>
<name>A0A7X1AZ51_9BACT</name>
<accession>A0A7X1AZ51</accession>
<organism evidence="1 2">
    <name type="scientific">Puniceicoccus vermicola</name>
    <dbReference type="NCBI Taxonomy" id="388746"/>
    <lineage>
        <taxon>Bacteria</taxon>
        <taxon>Pseudomonadati</taxon>
        <taxon>Verrucomicrobiota</taxon>
        <taxon>Opitutia</taxon>
        <taxon>Puniceicoccales</taxon>
        <taxon>Puniceicoccaceae</taxon>
        <taxon>Puniceicoccus</taxon>
    </lineage>
</organism>
<evidence type="ECO:0000313" key="1">
    <source>
        <dbReference type="EMBL" id="MBC2602650.1"/>
    </source>
</evidence>
<dbReference type="InterPro" id="IPR008979">
    <property type="entry name" value="Galactose-bd-like_sf"/>
</dbReference>
<dbReference type="Gene3D" id="2.60.120.260">
    <property type="entry name" value="Galactose-binding domain-like"/>
    <property type="match status" value="1"/>
</dbReference>
<protein>
    <submittedName>
        <fullName evidence="1">Uncharacterized protein</fullName>
    </submittedName>
</protein>
<dbReference type="Proteomes" id="UP000525652">
    <property type="component" value="Unassembled WGS sequence"/>
</dbReference>
<reference evidence="1 2" key="1">
    <citation type="submission" date="2020-07" db="EMBL/GenBank/DDBJ databases">
        <authorList>
            <person name="Feng X."/>
        </authorList>
    </citation>
    <scope>NUCLEOTIDE SEQUENCE [LARGE SCALE GENOMIC DNA]</scope>
    <source>
        <strain evidence="1 2">JCM14086</strain>
    </source>
</reference>
<keyword evidence="2" id="KW-1185">Reference proteome</keyword>
<sequence length="89" mass="9337">MNGGPVFLAIQVDYYAKMWVNGDLVADIDGGHGSPKGYIYVPVTLEPGENQVFVKVAAGSKGHKFALAVSEVDSSVGTSGFMSDLNEGK</sequence>
<proteinExistence type="predicted"/>
<dbReference type="RefSeq" id="WP_185693316.1">
    <property type="nucleotide sequence ID" value="NZ_JACHVA010000101.1"/>
</dbReference>
<gene>
    <name evidence="1" type="ORF">H5P30_12780</name>
</gene>
<comment type="caution">
    <text evidence="1">The sequence shown here is derived from an EMBL/GenBank/DDBJ whole genome shotgun (WGS) entry which is preliminary data.</text>
</comment>
<dbReference type="SUPFAM" id="SSF49785">
    <property type="entry name" value="Galactose-binding domain-like"/>
    <property type="match status" value="1"/>
</dbReference>